<protein>
    <recommendedName>
        <fullName evidence="2">Translation machinery-associated protein 7 homolog</fullName>
        <ecNumber evidence="1">2.1.1.221</ecNumber>
    </recommendedName>
    <alternativeName>
        <fullName evidence="6">Coiled-coil domain-containing protein 72 homolog</fullName>
    </alternativeName>
</protein>
<feature type="domain" description="SAM-dependent MTase TRM10-type" evidence="9">
    <location>
        <begin position="143"/>
        <end position="346"/>
    </location>
</feature>
<feature type="compositionally biased region" description="Acidic residues" evidence="8">
    <location>
        <begin position="77"/>
        <end position="95"/>
    </location>
</feature>
<feature type="compositionally biased region" description="Basic and acidic residues" evidence="8">
    <location>
        <begin position="352"/>
        <end position="365"/>
    </location>
</feature>
<evidence type="ECO:0000313" key="10">
    <source>
        <dbReference type="Proteomes" id="UP000095287"/>
    </source>
</evidence>
<dbReference type="InterPro" id="IPR015157">
    <property type="entry name" value="TMA7"/>
</dbReference>
<dbReference type="Gene3D" id="3.40.1280.30">
    <property type="match status" value="1"/>
</dbReference>
<dbReference type="WBParaSite" id="L893_g30282.t2">
    <property type="protein sequence ID" value="L893_g30282.t2"/>
    <property type="gene ID" value="L893_g30282"/>
</dbReference>
<dbReference type="PANTHER" id="PTHR13563:SF13">
    <property type="entry name" value="TRNA METHYLTRANSFERASE 10 HOMOLOG A"/>
    <property type="match status" value="1"/>
</dbReference>
<evidence type="ECO:0000256" key="4">
    <source>
        <dbReference type="ARBA" id="ARBA00022679"/>
    </source>
</evidence>
<evidence type="ECO:0000256" key="6">
    <source>
        <dbReference type="ARBA" id="ARBA00031894"/>
    </source>
</evidence>
<keyword evidence="10" id="KW-1185">Reference proteome</keyword>
<dbReference type="GO" id="GO:0000049">
    <property type="term" value="F:tRNA binding"/>
    <property type="evidence" value="ECO:0007669"/>
    <property type="project" value="TreeGrafter"/>
</dbReference>
<feature type="region of interest" description="Disordered" evidence="8">
    <location>
        <begin position="119"/>
        <end position="138"/>
    </location>
</feature>
<dbReference type="GO" id="GO:0005654">
    <property type="term" value="C:nucleoplasm"/>
    <property type="evidence" value="ECO:0007669"/>
    <property type="project" value="TreeGrafter"/>
</dbReference>
<dbReference type="InterPro" id="IPR007356">
    <property type="entry name" value="tRNA_m1G_MeTrfase_euk"/>
</dbReference>
<dbReference type="EC" id="2.1.1.221" evidence="1"/>
<dbReference type="Proteomes" id="UP000095287">
    <property type="component" value="Unplaced"/>
</dbReference>
<evidence type="ECO:0000256" key="7">
    <source>
        <dbReference type="ARBA" id="ARBA00048434"/>
    </source>
</evidence>
<accession>A0A1I7ZVW6</accession>
<keyword evidence="5" id="KW-0949">S-adenosyl-L-methionine</keyword>
<reference evidence="11" key="1">
    <citation type="submission" date="2016-11" db="UniProtKB">
        <authorList>
            <consortium name="WormBaseParasite"/>
        </authorList>
    </citation>
    <scope>IDENTIFICATION</scope>
</reference>
<comment type="catalytic activity">
    <reaction evidence="7">
        <text>guanosine(9) in tRNA + S-adenosyl-L-methionine = N(1)-methylguanosine(9) in tRNA + S-adenosyl-L-homocysteine + H(+)</text>
        <dbReference type="Rhea" id="RHEA:43156"/>
        <dbReference type="Rhea" id="RHEA-COMP:10367"/>
        <dbReference type="Rhea" id="RHEA-COMP:10368"/>
        <dbReference type="ChEBI" id="CHEBI:15378"/>
        <dbReference type="ChEBI" id="CHEBI:57856"/>
        <dbReference type="ChEBI" id="CHEBI:59789"/>
        <dbReference type="ChEBI" id="CHEBI:73542"/>
        <dbReference type="ChEBI" id="CHEBI:74269"/>
        <dbReference type="EC" id="2.1.1.221"/>
    </reaction>
</comment>
<dbReference type="GO" id="GO:0052905">
    <property type="term" value="F:tRNA (guanosine(9)-N1)-methyltransferase activity"/>
    <property type="evidence" value="ECO:0007669"/>
    <property type="project" value="UniProtKB-EC"/>
</dbReference>
<feature type="region of interest" description="Disordered" evidence="8">
    <location>
        <begin position="1"/>
        <end position="110"/>
    </location>
</feature>
<evidence type="ECO:0000256" key="3">
    <source>
        <dbReference type="ARBA" id="ARBA00022603"/>
    </source>
</evidence>
<keyword evidence="3" id="KW-0489">Methyltransferase</keyword>
<dbReference type="Pfam" id="PF09072">
    <property type="entry name" value="TMA7"/>
    <property type="match status" value="1"/>
</dbReference>
<evidence type="ECO:0000256" key="8">
    <source>
        <dbReference type="SAM" id="MobiDB-lite"/>
    </source>
</evidence>
<dbReference type="InterPro" id="IPR038459">
    <property type="entry name" value="MT_TRM10-typ_sf"/>
</dbReference>
<dbReference type="GO" id="GO:0002939">
    <property type="term" value="P:tRNA N1-guanine methylation"/>
    <property type="evidence" value="ECO:0007669"/>
    <property type="project" value="TreeGrafter"/>
</dbReference>
<organism evidence="10 11">
    <name type="scientific">Steinernema glaseri</name>
    <dbReference type="NCBI Taxonomy" id="37863"/>
    <lineage>
        <taxon>Eukaryota</taxon>
        <taxon>Metazoa</taxon>
        <taxon>Ecdysozoa</taxon>
        <taxon>Nematoda</taxon>
        <taxon>Chromadorea</taxon>
        <taxon>Rhabditida</taxon>
        <taxon>Tylenchina</taxon>
        <taxon>Panagrolaimomorpha</taxon>
        <taxon>Strongyloidoidea</taxon>
        <taxon>Steinernematidae</taxon>
        <taxon>Steinernema</taxon>
    </lineage>
</organism>
<evidence type="ECO:0000259" key="9">
    <source>
        <dbReference type="PROSITE" id="PS51675"/>
    </source>
</evidence>
<dbReference type="InterPro" id="IPR028564">
    <property type="entry name" value="MT_TRM10-typ"/>
</dbReference>
<evidence type="ECO:0000313" key="11">
    <source>
        <dbReference type="WBParaSite" id="L893_g30282.t2"/>
    </source>
</evidence>
<proteinExistence type="predicted"/>
<evidence type="ECO:0000256" key="5">
    <source>
        <dbReference type="ARBA" id="ARBA00022691"/>
    </source>
</evidence>
<feature type="compositionally biased region" description="Basic and acidic residues" evidence="8">
    <location>
        <begin position="375"/>
        <end position="397"/>
    </location>
</feature>
<dbReference type="CDD" id="cd18101">
    <property type="entry name" value="Trm10euk_A"/>
    <property type="match status" value="1"/>
</dbReference>
<feature type="region of interest" description="Disordered" evidence="8">
    <location>
        <begin position="346"/>
        <end position="403"/>
    </location>
</feature>
<dbReference type="AlphaFoldDB" id="A0A1I7ZVW6"/>
<dbReference type="FunFam" id="3.40.1280.30:FF:000001">
    <property type="entry name" value="tRNA methyltransferase 10 homolog A"/>
    <property type="match status" value="1"/>
</dbReference>
<name>A0A1I7ZVW6_9BILA</name>
<evidence type="ECO:0000256" key="2">
    <source>
        <dbReference type="ARBA" id="ARBA00015581"/>
    </source>
</evidence>
<dbReference type="PANTHER" id="PTHR13563">
    <property type="entry name" value="TRNA (GUANINE-9-) METHYLTRANSFERASE"/>
    <property type="match status" value="1"/>
</dbReference>
<dbReference type="PROSITE" id="PS51675">
    <property type="entry name" value="SAM_MT_TRM10"/>
    <property type="match status" value="1"/>
</dbReference>
<sequence length="403" mass="45249">MSGRQGGKLKPLKAAKKGAKDLSEEDLEFKKKQQEEAKKLKEAAAKAAGKGPMGGAGIKKSKMSSEVAAEDHAVETTQEEPQETPEEVAGEDSDPEPPMSKKQMKKMQKRERFLEHRKEKRKIEKERKKAKRQAMREAGIDVPKRKPCYSMASSSCKQAVAIDMGYSEYMNDKAISATIAQLAFSYSANRHSEAPMQFSIVSMTGAAKEAFERSETTKNWDAFERSETTKNWDVNITSDDVSTALPDKKVVYLTAESDNVLTDLDEKCVYVIGGIVDHNAHKGLSYRIAQEKGYDHARLPISEYIKLTTRKVLTINHVFEILLHYTQSRDWKEAFLSVIPERKGISVNGDQDNERKPDADNCKTEENDDCSNQEKSVEVKEEPIEVKEKSAEVKEESNAGMEN</sequence>
<evidence type="ECO:0000256" key="1">
    <source>
        <dbReference type="ARBA" id="ARBA00012797"/>
    </source>
</evidence>
<feature type="compositionally biased region" description="Basic and acidic residues" evidence="8">
    <location>
        <begin position="18"/>
        <end position="44"/>
    </location>
</feature>
<keyword evidence="4" id="KW-0808">Transferase</keyword>